<dbReference type="Gene3D" id="2.60.40.10">
    <property type="entry name" value="Immunoglobulins"/>
    <property type="match status" value="1"/>
</dbReference>
<gene>
    <name evidence="1" type="ORF">OMM_04530</name>
</gene>
<sequence length="404" mass="46193">MNGSPSTTEIGQYTSFGFYAVYLNLFNIMKDQKHVNQLMSMYNDTHRQTDGELVWIKNELPEYQMGQTEYFMHFWCFFGSYFFDHYYNGPWSFDFGANMSGISSEMKIPVTNNHDFDVKIEKIQTPIPLENFNIVENFCTDQTLSPQETCELKVNFAASECGVNGGQIQVHMTDNTQTFAKTIFLQGESIDWGQPSGTLIGTPNYGYSLAPLYDGLIDVDHRTEMDEVSSSNGEISTFFGIVFDNPSWVQGMRFYSYPQGYGVNHILEYKIKARLLDSPDQWTDMTDWKSASANGWMETVFEKPVQIIEIRLFYSKVSYYAPKVGEMEFLSRCPSEQTVSLQKGWNMLSFQNISENMDISKLLLPLIASNTLIKVIDEQGASLLNVNGQWVNQIGKAQLKKVIM</sequence>
<accession>A0A1V1P108</accession>
<dbReference type="AlphaFoldDB" id="A0A1V1P108"/>
<protein>
    <submittedName>
        <fullName evidence="1">Uncharacterized protein</fullName>
    </submittedName>
</protein>
<name>A0A1V1P108_9BACT</name>
<dbReference type="InterPro" id="IPR013783">
    <property type="entry name" value="Ig-like_fold"/>
</dbReference>
<dbReference type="EMBL" id="ATBP01000934">
    <property type="protein sequence ID" value="ETR68488.1"/>
    <property type="molecule type" value="Genomic_DNA"/>
</dbReference>
<organism evidence="1 2">
    <name type="scientific">Candidatus Magnetoglobus multicellularis str. Araruama</name>
    <dbReference type="NCBI Taxonomy" id="890399"/>
    <lineage>
        <taxon>Bacteria</taxon>
        <taxon>Pseudomonadati</taxon>
        <taxon>Thermodesulfobacteriota</taxon>
        <taxon>Desulfobacteria</taxon>
        <taxon>Desulfobacterales</taxon>
        <taxon>Desulfobacteraceae</taxon>
        <taxon>Candidatus Magnetoglobus</taxon>
    </lineage>
</organism>
<proteinExistence type="predicted"/>
<evidence type="ECO:0000313" key="2">
    <source>
        <dbReference type="Proteomes" id="UP000189670"/>
    </source>
</evidence>
<reference evidence="2" key="1">
    <citation type="submission" date="2012-11" db="EMBL/GenBank/DDBJ databases">
        <authorList>
            <person name="Lucero-Rivera Y.E."/>
            <person name="Tovar-Ramirez D."/>
        </authorList>
    </citation>
    <scope>NUCLEOTIDE SEQUENCE [LARGE SCALE GENOMIC DNA]</scope>
    <source>
        <strain evidence="2">Araruama</strain>
    </source>
</reference>
<evidence type="ECO:0000313" key="1">
    <source>
        <dbReference type="EMBL" id="ETR68488.1"/>
    </source>
</evidence>
<comment type="caution">
    <text evidence="1">The sequence shown here is derived from an EMBL/GenBank/DDBJ whole genome shotgun (WGS) entry which is preliminary data.</text>
</comment>
<dbReference type="Proteomes" id="UP000189670">
    <property type="component" value="Unassembled WGS sequence"/>
</dbReference>